<dbReference type="InterPro" id="IPR023296">
    <property type="entry name" value="Glyco_hydro_beta-prop_sf"/>
</dbReference>
<dbReference type="Proteomes" id="UP000223913">
    <property type="component" value="Unassembled WGS sequence"/>
</dbReference>
<dbReference type="OrthoDB" id="9801455at2"/>
<feature type="active site" description="Proton donor" evidence="4">
    <location>
        <position position="214"/>
    </location>
</feature>
<dbReference type="PANTHER" id="PTHR42812:SF12">
    <property type="entry name" value="BETA-XYLOSIDASE-RELATED"/>
    <property type="match status" value="1"/>
</dbReference>
<dbReference type="GO" id="GO:0005975">
    <property type="term" value="P:carbohydrate metabolic process"/>
    <property type="evidence" value="ECO:0007669"/>
    <property type="project" value="InterPro"/>
</dbReference>
<feature type="domain" description="Beta-xylosidase C-terminal Concanavalin A-like" evidence="7">
    <location>
        <begin position="342"/>
        <end position="535"/>
    </location>
</feature>
<keyword evidence="2 6" id="KW-0378">Hydrolase</keyword>
<reference evidence="8 9" key="1">
    <citation type="submission" date="2017-10" db="EMBL/GenBank/DDBJ databases">
        <title>The draft genome sequence of Lewinella nigricans NBRC 102662.</title>
        <authorList>
            <person name="Wang K."/>
        </authorList>
    </citation>
    <scope>NUCLEOTIDE SEQUENCE [LARGE SCALE GENOMIC DNA]</scope>
    <source>
        <strain evidence="8 9">NBRC 102662</strain>
    </source>
</reference>
<evidence type="ECO:0000259" key="7">
    <source>
        <dbReference type="Pfam" id="PF17851"/>
    </source>
</evidence>
<name>A0A2D0MZC5_FLAN2</name>
<evidence type="ECO:0000256" key="2">
    <source>
        <dbReference type="ARBA" id="ARBA00022801"/>
    </source>
</evidence>
<dbReference type="SUPFAM" id="SSF49899">
    <property type="entry name" value="Concanavalin A-like lectins/glucanases"/>
    <property type="match status" value="1"/>
</dbReference>
<evidence type="ECO:0000256" key="6">
    <source>
        <dbReference type="RuleBase" id="RU361187"/>
    </source>
</evidence>
<dbReference type="InterPro" id="IPR051795">
    <property type="entry name" value="Glycosyl_Hydrlase_43"/>
</dbReference>
<dbReference type="RefSeq" id="WP_099154956.1">
    <property type="nucleotide sequence ID" value="NZ_PDUD01000051.1"/>
</dbReference>
<evidence type="ECO:0000313" key="9">
    <source>
        <dbReference type="Proteomes" id="UP000223913"/>
    </source>
</evidence>
<dbReference type="EMBL" id="PDUD01000051">
    <property type="protein sequence ID" value="PHN01642.1"/>
    <property type="molecule type" value="Genomic_DNA"/>
</dbReference>
<evidence type="ECO:0000313" key="8">
    <source>
        <dbReference type="EMBL" id="PHN01642.1"/>
    </source>
</evidence>
<dbReference type="InterPro" id="IPR013320">
    <property type="entry name" value="ConA-like_dom_sf"/>
</dbReference>
<protein>
    <submittedName>
        <fullName evidence="8">Glycoside hydrolase</fullName>
    </submittedName>
</protein>
<feature type="active site" description="Proton acceptor" evidence="4">
    <location>
        <position position="47"/>
    </location>
</feature>
<dbReference type="PANTHER" id="PTHR42812">
    <property type="entry name" value="BETA-XYLOSIDASE"/>
    <property type="match status" value="1"/>
</dbReference>
<accession>A0A2D0MZC5</accession>
<dbReference type="InterPro" id="IPR041542">
    <property type="entry name" value="GH43_C2"/>
</dbReference>
<keyword evidence="9" id="KW-1185">Reference proteome</keyword>
<dbReference type="Gene3D" id="2.115.10.20">
    <property type="entry name" value="Glycosyl hydrolase domain, family 43"/>
    <property type="match status" value="1"/>
</dbReference>
<evidence type="ECO:0000256" key="4">
    <source>
        <dbReference type="PIRSR" id="PIRSR606710-1"/>
    </source>
</evidence>
<dbReference type="CDD" id="cd09001">
    <property type="entry name" value="GH43_FsAxh1-like"/>
    <property type="match status" value="1"/>
</dbReference>
<dbReference type="SUPFAM" id="SSF75005">
    <property type="entry name" value="Arabinanase/levansucrase/invertase"/>
    <property type="match status" value="1"/>
</dbReference>
<keyword evidence="3 6" id="KW-0326">Glycosidase</keyword>
<dbReference type="InterPro" id="IPR006710">
    <property type="entry name" value="Glyco_hydro_43"/>
</dbReference>
<proteinExistence type="inferred from homology"/>
<gene>
    <name evidence="8" type="ORF">CRP01_36095</name>
</gene>
<evidence type="ECO:0000256" key="1">
    <source>
        <dbReference type="ARBA" id="ARBA00009865"/>
    </source>
</evidence>
<dbReference type="Gene3D" id="2.60.120.200">
    <property type="match status" value="1"/>
</dbReference>
<dbReference type="AlphaFoldDB" id="A0A2D0MZC5"/>
<evidence type="ECO:0000256" key="5">
    <source>
        <dbReference type="PIRSR" id="PIRSR606710-2"/>
    </source>
</evidence>
<dbReference type="Pfam" id="PF04616">
    <property type="entry name" value="Glyco_hydro_43"/>
    <property type="match status" value="1"/>
</dbReference>
<feature type="site" description="Important for catalytic activity, responsible for pKa modulation of the active site Glu and correct orientation of both the proton donor and substrate" evidence="5">
    <location>
        <position position="156"/>
    </location>
</feature>
<evidence type="ECO:0000256" key="3">
    <source>
        <dbReference type="ARBA" id="ARBA00023295"/>
    </source>
</evidence>
<dbReference type="Pfam" id="PF17851">
    <property type="entry name" value="GH43_C2"/>
    <property type="match status" value="1"/>
</dbReference>
<sequence length="537" mass="60666">MSSVLKTSLLCISIILGTCPSGLGQVYQPDLGNGRYQNPIIHADYSDPDVVRVGEDFFMVSSSFNCVPGLPLLHSKDLVNWEIVNYVIQDELPPGEVFDQPQHGNGVWAPSIRYHAGWYYVFYGDPDFGIYRVRTRDPWGKWEKPHLVKAAKGWIDPCPFWDEDGNAYLVHAFAGSRAGVKSVLILHRMDTEAIELLDDGVLVFDGHANHPTIEGPKMYKRNGYYYIFAPGGGVELGWQTVLRSKNIYGPYEDKIVLETGDTEINGPHQGAWVELANGESWFIHFQDKRAYGRIVHLQPAVWKDDWIVIGQDKNGDGTGNPVLEWQKPNVGRTYPRAVPQTSDEFNHPQLGRQWQWHGNPKPTWIFPTNNGTLRMNPVILDPARASLWEAPNLLLQKFPAESFTATTKLDFTANQDSETIGLIVMGLDYAYIGLKREGEKLFLIKANCKDTERGGREQEELRKPLDTGAVHLRVSVREGGKCTFAYSLDGQDYRDFGNTFTAREGKWIGAKVGLFSVRDKHQNDGGYTDIDWFRITE</sequence>
<dbReference type="GO" id="GO:0004553">
    <property type="term" value="F:hydrolase activity, hydrolyzing O-glycosyl compounds"/>
    <property type="evidence" value="ECO:0007669"/>
    <property type="project" value="InterPro"/>
</dbReference>
<comment type="similarity">
    <text evidence="1 6">Belongs to the glycosyl hydrolase 43 family.</text>
</comment>
<comment type="caution">
    <text evidence="8">The sequence shown here is derived from an EMBL/GenBank/DDBJ whole genome shotgun (WGS) entry which is preliminary data.</text>
</comment>
<organism evidence="8 9">
    <name type="scientific">Flavilitoribacter nigricans (strain ATCC 23147 / DSM 23189 / NBRC 102662 / NCIMB 1420 / SS-2)</name>
    <name type="common">Lewinella nigricans</name>
    <dbReference type="NCBI Taxonomy" id="1122177"/>
    <lineage>
        <taxon>Bacteria</taxon>
        <taxon>Pseudomonadati</taxon>
        <taxon>Bacteroidota</taxon>
        <taxon>Saprospiria</taxon>
        <taxon>Saprospirales</taxon>
        <taxon>Lewinellaceae</taxon>
        <taxon>Flavilitoribacter</taxon>
    </lineage>
</organism>